<feature type="chain" id="PRO_5042529030" evidence="1">
    <location>
        <begin position="22"/>
        <end position="183"/>
    </location>
</feature>
<evidence type="ECO:0000313" key="2">
    <source>
        <dbReference type="EMBL" id="KAK3047793.1"/>
    </source>
</evidence>
<gene>
    <name evidence="2" type="ORF">LTR09_010768</name>
</gene>
<evidence type="ECO:0000256" key="1">
    <source>
        <dbReference type="SAM" id="SignalP"/>
    </source>
</evidence>
<keyword evidence="3" id="KW-1185">Reference proteome</keyword>
<evidence type="ECO:0000313" key="3">
    <source>
        <dbReference type="Proteomes" id="UP001271007"/>
    </source>
</evidence>
<reference evidence="2" key="1">
    <citation type="submission" date="2023-04" db="EMBL/GenBank/DDBJ databases">
        <title>Black Yeasts Isolated from many extreme environments.</title>
        <authorList>
            <person name="Coleine C."/>
            <person name="Stajich J.E."/>
            <person name="Selbmann L."/>
        </authorList>
    </citation>
    <scope>NUCLEOTIDE SEQUENCE</scope>
    <source>
        <strain evidence="2">CCFEE 5312</strain>
    </source>
</reference>
<protein>
    <submittedName>
        <fullName evidence="2">Uncharacterized protein</fullName>
    </submittedName>
</protein>
<sequence length="183" mass="18096">MRFTTSITAAILAFTATGALAAPLPQLAGEGAACNSVLSQTDNGVGYGVENAEDNIASTVSSTSGGAKLRVRQLAGEGAACDSVLTQTNNGIGHGIENAEENTAKTISSVTKTGKAKRQLDKIANGAGAIGDAAGLHTATDPVVQVADNLDGSLTSGAADAGASIANTEDQTLENAGSQVPRL</sequence>
<dbReference type="EMBL" id="JAWDJX010000056">
    <property type="protein sequence ID" value="KAK3047793.1"/>
    <property type="molecule type" value="Genomic_DNA"/>
</dbReference>
<name>A0AAJ0G4U5_9PEZI</name>
<comment type="caution">
    <text evidence="2">The sequence shown here is derived from an EMBL/GenBank/DDBJ whole genome shotgun (WGS) entry which is preliminary data.</text>
</comment>
<dbReference type="AlphaFoldDB" id="A0AAJ0G4U5"/>
<keyword evidence="1" id="KW-0732">Signal</keyword>
<feature type="signal peptide" evidence="1">
    <location>
        <begin position="1"/>
        <end position="21"/>
    </location>
</feature>
<proteinExistence type="predicted"/>
<dbReference type="Proteomes" id="UP001271007">
    <property type="component" value="Unassembled WGS sequence"/>
</dbReference>
<accession>A0AAJ0G4U5</accession>
<organism evidence="2 3">
    <name type="scientific">Extremus antarcticus</name>
    <dbReference type="NCBI Taxonomy" id="702011"/>
    <lineage>
        <taxon>Eukaryota</taxon>
        <taxon>Fungi</taxon>
        <taxon>Dikarya</taxon>
        <taxon>Ascomycota</taxon>
        <taxon>Pezizomycotina</taxon>
        <taxon>Dothideomycetes</taxon>
        <taxon>Dothideomycetidae</taxon>
        <taxon>Mycosphaerellales</taxon>
        <taxon>Extremaceae</taxon>
        <taxon>Extremus</taxon>
    </lineage>
</organism>